<proteinExistence type="predicted"/>
<keyword evidence="2" id="KW-0238">DNA-binding</keyword>
<feature type="modified residue" description="4-aspartylphosphate" evidence="3">
    <location>
        <position position="57"/>
    </location>
</feature>
<dbReference type="PROSITE" id="PS50043">
    <property type="entry name" value="HTH_LUXR_2"/>
    <property type="match status" value="1"/>
</dbReference>
<dbReference type="EMBL" id="CP067018">
    <property type="protein sequence ID" value="QQN61171.1"/>
    <property type="molecule type" value="Genomic_DNA"/>
</dbReference>
<organism evidence="6 7">
    <name type="scientific">Elizabethkingia bruuniana</name>
    <dbReference type="NCBI Taxonomy" id="1756149"/>
    <lineage>
        <taxon>Bacteria</taxon>
        <taxon>Pseudomonadati</taxon>
        <taxon>Bacteroidota</taxon>
        <taxon>Flavobacteriia</taxon>
        <taxon>Flavobacteriales</taxon>
        <taxon>Weeksellaceae</taxon>
        <taxon>Elizabethkingia</taxon>
    </lineage>
</organism>
<dbReference type="InterPro" id="IPR001789">
    <property type="entry name" value="Sig_transdc_resp-reg_receiver"/>
</dbReference>
<dbReference type="PANTHER" id="PTHR45566">
    <property type="entry name" value="HTH-TYPE TRANSCRIPTIONAL REGULATOR YHJB-RELATED"/>
    <property type="match status" value="1"/>
</dbReference>
<feature type="domain" description="Response regulatory" evidence="5">
    <location>
        <begin position="6"/>
        <end position="122"/>
    </location>
</feature>
<dbReference type="InterPro" id="IPR000792">
    <property type="entry name" value="Tscrpt_reg_LuxR_C"/>
</dbReference>
<dbReference type="KEGG" id="egm:AYC65_07990"/>
<dbReference type="InterPro" id="IPR051015">
    <property type="entry name" value="EvgA-like"/>
</dbReference>
<dbReference type="PRINTS" id="PR00038">
    <property type="entry name" value="HTHLUXR"/>
</dbReference>
<evidence type="ECO:0000256" key="3">
    <source>
        <dbReference type="PROSITE-ProRule" id="PRU00169"/>
    </source>
</evidence>
<dbReference type="Gene3D" id="3.40.50.2300">
    <property type="match status" value="1"/>
</dbReference>
<dbReference type="CDD" id="cd06170">
    <property type="entry name" value="LuxR_C_like"/>
    <property type="match status" value="1"/>
</dbReference>
<keyword evidence="1 3" id="KW-0597">Phosphoprotein</keyword>
<dbReference type="SUPFAM" id="SSF52172">
    <property type="entry name" value="CheY-like"/>
    <property type="match status" value="1"/>
</dbReference>
<evidence type="ECO:0000259" key="5">
    <source>
        <dbReference type="PROSITE" id="PS50110"/>
    </source>
</evidence>
<feature type="domain" description="HTH luxR-type" evidence="4">
    <location>
        <begin position="147"/>
        <end position="212"/>
    </location>
</feature>
<protein>
    <submittedName>
        <fullName evidence="6">Response regulator transcription factor</fullName>
    </submittedName>
</protein>
<dbReference type="Proteomes" id="UP000595426">
    <property type="component" value="Chromosome"/>
</dbReference>
<accession>A0A7T7V3E7</accession>
<dbReference type="GO" id="GO:0000160">
    <property type="term" value="P:phosphorelay signal transduction system"/>
    <property type="evidence" value="ECO:0007669"/>
    <property type="project" value="InterPro"/>
</dbReference>
<dbReference type="OrthoDB" id="9795108at2"/>
<keyword evidence="7" id="KW-1185">Reference proteome</keyword>
<dbReference type="GO" id="GO:0006355">
    <property type="term" value="P:regulation of DNA-templated transcription"/>
    <property type="evidence" value="ECO:0007669"/>
    <property type="project" value="InterPro"/>
</dbReference>
<dbReference type="InterPro" id="IPR058245">
    <property type="entry name" value="NreC/VraR/RcsB-like_REC"/>
</dbReference>
<dbReference type="Pfam" id="PF00196">
    <property type="entry name" value="GerE"/>
    <property type="match status" value="1"/>
</dbReference>
<reference evidence="6 7" key="1">
    <citation type="submission" date="2020-12" db="EMBL/GenBank/DDBJ databases">
        <title>FDA dAtabase for Regulatory Grade micrObial Sequences (FDA-ARGOS): Supporting development and validation of Infectious Disease Dx tests.</title>
        <authorList>
            <person name="Kerrigan L."/>
            <person name="Long C."/>
            <person name="Tallon L."/>
            <person name="Sadzewicz L."/>
            <person name="Zhao X."/>
            <person name="Boylan J."/>
            <person name="Ott S."/>
            <person name="Bowen H."/>
            <person name="Vavikolanu K."/>
            <person name="Mehta A."/>
            <person name="Aluvathingal J."/>
            <person name="Nadendla S."/>
            <person name="Yan Y."/>
            <person name="Sichtig H."/>
        </authorList>
    </citation>
    <scope>NUCLEOTIDE SEQUENCE [LARGE SCALE GENOMIC DNA]</scope>
    <source>
        <strain evidence="6 7">FDAARGOS_1031</strain>
    </source>
</reference>
<dbReference type="SMART" id="SM00421">
    <property type="entry name" value="HTH_LUXR"/>
    <property type="match status" value="1"/>
</dbReference>
<evidence type="ECO:0000259" key="4">
    <source>
        <dbReference type="PROSITE" id="PS50043"/>
    </source>
</evidence>
<dbReference type="InterPro" id="IPR016032">
    <property type="entry name" value="Sig_transdc_resp-reg_C-effctor"/>
</dbReference>
<dbReference type="AlphaFoldDB" id="A0A7T7V3E7"/>
<dbReference type="PROSITE" id="PS00622">
    <property type="entry name" value="HTH_LUXR_1"/>
    <property type="match status" value="1"/>
</dbReference>
<name>A0A7T7V3E7_9FLAO</name>
<dbReference type="CDD" id="cd17535">
    <property type="entry name" value="REC_NarL-like"/>
    <property type="match status" value="1"/>
</dbReference>
<dbReference type="InterPro" id="IPR011006">
    <property type="entry name" value="CheY-like_superfamily"/>
</dbReference>
<dbReference type="PROSITE" id="PS50110">
    <property type="entry name" value="RESPONSE_REGULATORY"/>
    <property type="match status" value="1"/>
</dbReference>
<evidence type="ECO:0000256" key="1">
    <source>
        <dbReference type="ARBA" id="ARBA00022553"/>
    </source>
</evidence>
<dbReference type="SMART" id="SM00448">
    <property type="entry name" value="REC"/>
    <property type="match status" value="1"/>
</dbReference>
<evidence type="ECO:0000313" key="7">
    <source>
        <dbReference type="Proteomes" id="UP000595426"/>
    </source>
</evidence>
<sequence>MMNITNVIIADDHVLFADGLEQLVHSLEGFRVTGKVTDGKMLMQKLNTVSADIILMDINMPYLNGIEAAQKVLSLYPKIKIVFISMYYNLQLMNQAKETGATGYIMKDVTAVVLKEAIINAKNGIQTFLPPVAKDTLLNDMMKDQDPFVLHHKLSPREMDIIHLIKEGNSTKQVAALLELSVFTVETHRKNINRKLKVQSTAELVALMHKFNL</sequence>
<gene>
    <name evidence="6" type="ORF">I6H88_18710</name>
</gene>
<dbReference type="SUPFAM" id="SSF46894">
    <property type="entry name" value="C-terminal effector domain of the bipartite response regulators"/>
    <property type="match status" value="1"/>
</dbReference>
<evidence type="ECO:0000313" key="6">
    <source>
        <dbReference type="EMBL" id="QQN61171.1"/>
    </source>
</evidence>
<dbReference type="Pfam" id="PF00072">
    <property type="entry name" value="Response_reg"/>
    <property type="match status" value="1"/>
</dbReference>
<evidence type="ECO:0000256" key="2">
    <source>
        <dbReference type="ARBA" id="ARBA00023125"/>
    </source>
</evidence>
<dbReference type="PANTHER" id="PTHR45566:SF2">
    <property type="entry name" value="NARL SUBFAMILY"/>
    <property type="match status" value="1"/>
</dbReference>
<dbReference type="GO" id="GO:0003677">
    <property type="term" value="F:DNA binding"/>
    <property type="evidence" value="ECO:0007669"/>
    <property type="project" value="UniProtKB-KW"/>
</dbReference>